<evidence type="ECO:0000256" key="2">
    <source>
        <dbReference type="ARBA" id="ARBA00009046"/>
    </source>
</evidence>
<dbReference type="Gene3D" id="3.40.50.300">
    <property type="entry name" value="P-loop containing nucleotide triphosphate hydrolases"/>
    <property type="match status" value="2"/>
</dbReference>
<evidence type="ECO:0000256" key="3">
    <source>
        <dbReference type="ARBA" id="ARBA00022722"/>
    </source>
</evidence>
<keyword evidence="6" id="KW-0378">Hydrolase</keyword>
<dbReference type="NCBIfam" id="TIGR01596">
    <property type="entry name" value="cas3_HD"/>
    <property type="match status" value="1"/>
</dbReference>
<dbReference type="CDD" id="cd17930">
    <property type="entry name" value="DEXHc_cas3"/>
    <property type="match status" value="1"/>
</dbReference>
<dbReference type="Proteomes" id="UP000198967">
    <property type="component" value="Unassembled WGS sequence"/>
</dbReference>
<comment type="similarity">
    <text evidence="2">In the central section; belongs to the CRISPR-associated helicase Cas3 family.</text>
</comment>
<feature type="domain" description="Helicase ATP-binding" evidence="11">
    <location>
        <begin position="303"/>
        <end position="511"/>
    </location>
</feature>
<evidence type="ECO:0000256" key="1">
    <source>
        <dbReference type="ARBA" id="ARBA00006847"/>
    </source>
</evidence>
<dbReference type="GO" id="GO:0003723">
    <property type="term" value="F:RNA binding"/>
    <property type="evidence" value="ECO:0007669"/>
    <property type="project" value="TreeGrafter"/>
</dbReference>
<evidence type="ECO:0000256" key="6">
    <source>
        <dbReference type="ARBA" id="ARBA00022801"/>
    </source>
</evidence>
<dbReference type="InterPro" id="IPR041372">
    <property type="entry name" value="Cas3_C"/>
</dbReference>
<dbReference type="InterPro" id="IPR011545">
    <property type="entry name" value="DEAD/DEAH_box_helicase_dom"/>
</dbReference>
<dbReference type="CDD" id="cd09641">
    <property type="entry name" value="Cas3''_I"/>
    <property type="match status" value="1"/>
</dbReference>
<evidence type="ECO:0000313" key="14">
    <source>
        <dbReference type="Proteomes" id="UP000198967"/>
    </source>
</evidence>
<dbReference type="AlphaFoldDB" id="A0A1G8AF39"/>
<gene>
    <name evidence="13" type="ORF">SAMN05216377_12025</name>
</gene>
<evidence type="ECO:0000256" key="10">
    <source>
        <dbReference type="SAM" id="MobiDB-lite"/>
    </source>
</evidence>
<dbReference type="STRING" id="366584.SAMN05216377_12025"/>
<dbReference type="Pfam" id="PF18395">
    <property type="entry name" value="Cas3_C"/>
    <property type="match status" value="1"/>
</dbReference>
<keyword evidence="14" id="KW-1185">Reference proteome</keyword>
<keyword evidence="8" id="KW-0067">ATP-binding</keyword>
<dbReference type="InterPro" id="IPR006483">
    <property type="entry name" value="CRISPR-assoc_Cas3_HD"/>
</dbReference>
<dbReference type="InterPro" id="IPR038257">
    <property type="entry name" value="CRISPR-assoc_Cas3_HD_sf"/>
</dbReference>
<evidence type="ECO:0000259" key="11">
    <source>
        <dbReference type="PROSITE" id="PS51192"/>
    </source>
</evidence>
<reference evidence="13 14" key="1">
    <citation type="submission" date="2016-10" db="EMBL/GenBank/DDBJ databases">
        <authorList>
            <person name="de Groot N.N."/>
        </authorList>
    </citation>
    <scope>NUCLEOTIDE SEQUENCE [LARGE SCALE GENOMIC DNA]</scope>
    <source>
        <strain evidence="13 14">CGMCC 4.3143</strain>
    </source>
</reference>
<dbReference type="GO" id="GO:0051607">
    <property type="term" value="P:defense response to virus"/>
    <property type="evidence" value="ECO:0007669"/>
    <property type="project" value="UniProtKB-KW"/>
</dbReference>
<keyword evidence="5" id="KW-0547">Nucleotide-binding</keyword>
<evidence type="ECO:0000256" key="4">
    <source>
        <dbReference type="ARBA" id="ARBA00022723"/>
    </source>
</evidence>
<dbReference type="Pfam" id="PF00270">
    <property type="entry name" value="DEAD"/>
    <property type="match status" value="1"/>
</dbReference>
<dbReference type="InterPro" id="IPR050547">
    <property type="entry name" value="DEAD_box_RNA_helicases"/>
</dbReference>
<dbReference type="GO" id="GO:0004518">
    <property type="term" value="F:nuclease activity"/>
    <property type="evidence" value="ECO:0007669"/>
    <property type="project" value="UniProtKB-KW"/>
</dbReference>
<dbReference type="OrthoDB" id="9810236at2"/>
<dbReference type="PANTHER" id="PTHR47963:SF9">
    <property type="entry name" value="CRISPR-ASSOCIATED ENDONUCLEASE_HELICASE CAS3"/>
    <property type="match status" value="1"/>
</dbReference>
<dbReference type="GO" id="GO:0003724">
    <property type="term" value="F:RNA helicase activity"/>
    <property type="evidence" value="ECO:0007669"/>
    <property type="project" value="TreeGrafter"/>
</dbReference>
<accession>A0A1G8AF39</accession>
<keyword evidence="3" id="KW-0540">Nuclease</keyword>
<dbReference type="EMBL" id="FNBE01000020">
    <property type="protein sequence ID" value="SDH19584.1"/>
    <property type="molecule type" value="Genomic_DNA"/>
</dbReference>
<evidence type="ECO:0000313" key="13">
    <source>
        <dbReference type="EMBL" id="SDH19584.1"/>
    </source>
</evidence>
<dbReference type="GO" id="GO:0016787">
    <property type="term" value="F:hydrolase activity"/>
    <property type="evidence" value="ECO:0007669"/>
    <property type="project" value="UniProtKB-KW"/>
</dbReference>
<dbReference type="InterPro" id="IPR027417">
    <property type="entry name" value="P-loop_NTPase"/>
</dbReference>
<dbReference type="Pfam" id="PF22590">
    <property type="entry name" value="Cas3-like_C_2"/>
    <property type="match status" value="1"/>
</dbReference>
<comment type="similarity">
    <text evidence="1">In the N-terminal section; belongs to the CRISPR-associated nuclease Cas3-HD family.</text>
</comment>
<dbReference type="GO" id="GO:0046872">
    <property type="term" value="F:metal ion binding"/>
    <property type="evidence" value="ECO:0007669"/>
    <property type="project" value="UniProtKB-KW"/>
</dbReference>
<dbReference type="GO" id="GO:0005524">
    <property type="term" value="F:ATP binding"/>
    <property type="evidence" value="ECO:0007669"/>
    <property type="project" value="UniProtKB-KW"/>
</dbReference>
<dbReference type="PANTHER" id="PTHR47963">
    <property type="entry name" value="DEAD-BOX ATP-DEPENDENT RNA HELICASE 47, MITOCHONDRIAL"/>
    <property type="match status" value="1"/>
</dbReference>
<dbReference type="InterPro" id="IPR054712">
    <property type="entry name" value="Cas3-like_dom"/>
</dbReference>
<evidence type="ECO:0000256" key="9">
    <source>
        <dbReference type="ARBA" id="ARBA00023118"/>
    </source>
</evidence>
<evidence type="ECO:0000256" key="7">
    <source>
        <dbReference type="ARBA" id="ARBA00022806"/>
    </source>
</evidence>
<dbReference type="InterPro" id="IPR014001">
    <property type="entry name" value="Helicase_ATP-bd"/>
</dbReference>
<feature type="region of interest" description="Disordered" evidence="10">
    <location>
        <begin position="923"/>
        <end position="945"/>
    </location>
</feature>
<dbReference type="Pfam" id="PF18019">
    <property type="entry name" value="Cas3_HD"/>
    <property type="match status" value="1"/>
</dbReference>
<organism evidence="13 14">
    <name type="scientific">Pseudonocardia oroxyli</name>
    <dbReference type="NCBI Taxonomy" id="366584"/>
    <lineage>
        <taxon>Bacteria</taxon>
        <taxon>Bacillati</taxon>
        <taxon>Actinomycetota</taxon>
        <taxon>Actinomycetes</taxon>
        <taxon>Pseudonocardiales</taxon>
        <taxon>Pseudonocardiaceae</taxon>
        <taxon>Pseudonocardia</taxon>
    </lineage>
</organism>
<keyword evidence="7" id="KW-0347">Helicase</keyword>
<proteinExistence type="inferred from homology"/>
<keyword evidence="4" id="KW-0479">Metal-binding</keyword>
<sequence length="945" mass="101256">MGDGADPWLAVWAKTANRDDSDPRIVTHWLPLHVHLADTAGIAALLVDEWVSPQVIRRIATEIGGDAGAVRSLTTWLAAVHDIGKASPAFAVQNATLADAMRRNGLDANPRLAVDPVRPRIRHEVVGQRVVRSFLRDELGFAWRAAAAQLGCVVGGHHGVPPESSLLAEVDKHPELAGTGAWADARLSALRWATELVGGPATLSPFAGVTVGRPVQVLLTGIVIVADWIASSELFPLEPLHTADEPPALPSLVATARRVEAAWAELDMPTRWAPPEVTEPVAAFTERFQRTPRPVQIAAVEAAMEQERPGMIVVEAPMGEGKTEAALAAVEVLASRSGADGCFVALPTRATTDAMFRRVLSWMRTLPGIALDTSVLLAHGTASLNDEYRGLVRRGIQGVGTDSGEDEAGLAHHWLRGRKKGPLAQFVIGTVDQVLVAGLKSRHLALRHLALAGKVVVIDEVHAYDVYMSTYLDRVLSWLGAYGVPVVLLSATLPTARRAELLAAYSGTEPEPVTGYPLVSATAAAPRVVPASMAPRPVVVERLTEDPDLADLDALVETLRARMVDGGCAVVIRNTVARVQTTADALVAAFGEDSITVSHSRFLACDRAELDADLVRRFGPDPAGARPAFHVVVASQTVEQSLDVDFDLMVTDLAPIDLLLQRMGRLHRHTRTRPAAVSQPRCIVTGVEDWRTEPVRAVAGSRRVYGEHALLRTAALLDGRDLITVPTDIAPLVQAGYGAAEPGPESWQSALAEAAEVDRRRSDERRARAAEFLLGDAGGPRATLDGWIRAGVGDADGDREDPRRQGQVRDGAESVEVLVVQRDGDGGLLTPDWISKDAGLQIPLHGTLSGRLSRAIAACALRLPIGMSQLNPVGDGVIAALERHYVESFHKDPLLDGQLILPLGADRTAEIVHGAADFRVTYDPRRGLTHESRSNKPPRDSGDHH</sequence>
<dbReference type="SUPFAM" id="SSF52540">
    <property type="entry name" value="P-loop containing nucleoside triphosphate hydrolases"/>
    <property type="match status" value="1"/>
</dbReference>
<dbReference type="NCBIfam" id="TIGR01587">
    <property type="entry name" value="cas3_core"/>
    <property type="match status" value="1"/>
</dbReference>
<dbReference type="Gene3D" id="1.10.3210.30">
    <property type="match status" value="1"/>
</dbReference>
<evidence type="ECO:0000259" key="12">
    <source>
        <dbReference type="PROSITE" id="PS51643"/>
    </source>
</evidence>
<feature type="domain" description="HD Cas3-type" evidence="12">
    <location>
        <begin position="25"/>
        <end position="229"/>
    </location>
</feature>
<evidence type="ECO:0000256" key="5">
    <source>
        <dbReference type="ARBA" id="ARBA00022741"/>
    </source>
</evidence>
<protein>
    <submittedName>
        <fullName evidence="13">CRISPR-associated helicase, Cas3 family</fullName>
    </submittedName>
</protein>
<dbReference type="PROSITE" id="PS51643">
    <property type="entry name" value="HD_CAS3"/>
    <property type="match status" value="1"/>
</dbReference>
<dbReference type="PROSITE" id="PS51192">
    <property type="entry name" value="HELICASE_ATP_BIND_1"/>
    <property type="match status" value="1"/>
</dbReference>
<evidence type="ECO:0000256" key="8">
    <source>
        <dbReference type="ARBA" id="ARBA00022840"/>
    </source>
</evidence>
<dbReference type="InterPro" id="IPR006474">
    <property type="entry name" value="Helicase_Cas3_CRISPR-ass_core"/>
</dbReference>
<name>A0A1G8AF39_PSEOR</name>
<dbReference type="SMART" id="SM00487">
    <property type="entry name" value="DEXDc"/>
    <property type="match status" value="1"/>
</dbReference>
<keyword evidence="9" id="KW-0051">Antiviral defense</keyword>